<keyword evidence="2" id="KW-1185">Reference proteome</keyword>
<evidence type="ECO:0000313" key="2">
    <source>
        <dbReference type="Proteomes" id="UP001165740"/>
    </source>
</evidence>
<feature type="region of interest" description="Disordered" evidence="1">
    <location>
        <begin position="3009"/>
        <end position="3032"/>
    </location>
</feature>
<feature type="compositionally biased region" description="Polar residues" evidence="1">
    <location>
        <begin position="3229"/>
        <end position="3238"/>
    </location>
</feature>
<name>A0A9W3A961_BIOGL</name>
<sequence length="3326" mass="373847">MASILQNAAVSAVTKGLPSSYYTRDDRPNPVFQALDQEINLFTSQFKKDGTSRLIRNEGDESKKKLAGSLFEIWNKYEPRLPVTYFQEKLLDIGDYLLSIKEYKLALWQCYEKYLKGFANINIGDTVDVDTFTHIYVPDGLKADSVSLTFRALLGKSICVFHLTTLSDPRLIKQQSFEKCLQVLSFLRLITQVMLPRESLCWLVYNGIIHIYTVARYLMPLGFSAKVLEYLLWASITMESSVPLLTVKYLAWRTTLYAAVCQCYYDCKADDQAEKFAKRGLLKINEISQLETLSCHKSSPSKEISLRSATLRMAVIVFKRSVFESRRKPKGVFRPRSRSNLKEVINLPWPRTPTEKLLGELFDGGSAQFLAILESLSNSNRRLFHPSPAASDSDPEILDVFAELLMAAQEILAGGAGNNETGAKAQMLIGNSPLATVVDKGSLVDIATRGGESIPLQSVIKLLKLTYSYEHFDVFEILLGPVLQKIKECGSQEFLWDERVLELLSAMCKLLNRKGRRLLDDESVKTGVKPSSASVKSVIMGDELLRVADCLLNIVQGQYEKDKVEVDIVVDAALFLWSKCKAVFQKYQTGSVDTVKYLNRMDNPNKLRFSKTNLIFEEEDITSFSNSEINAGWTYLLEVAHRAITWSNISLIDPVLTAEVVLRLAMVYESSAQLEIVDEKTLKGSRTTLTDIIDTPSESYQPIGASNLTLYGSKRSNKEQLLQARDILDLGLKTLSEAAQAVALDDGESLADVDWMKEHNFELFASQLTKREDDQERQNSLSGQKISKKAMWNTVKDLFLELTIMYHRVCLKLSAPKSVKDRASAGKNKSAVLKEETDGNIKDLDELSSQCNKNLLSKALLYAQKSVHLAGDQSATQEQRKLLEEAINYVQRVQKEEKKIYSENTQVNENDVKPSKLPPPPVLLFRSATCMEFKPAPFNPESGERVAYYSIYARCATGPNVKARLSDSNFPGTDDRIPASLYGLKVCNLQPNERYLFAVAAYTDKGKLIGDGIGASTRPLLASQPLSILMCWASISQTAYQVGCYDLAKQACGVLWDYFVTKPKTPESETYITERKQNFKLTLSRLNQVAAQMSSPILLRHFLTSIFIQTEIAIREGQLYCDVVCDRGALSHNQVRRLKLCQNMLVAVELAGWLNEPSLALQAVVQIYGLLAPILFHKIPSLPVIQILQRCHAVLQEIPSSLIQRRHGIIGDGLNHMIACITFRMGKTLKSWGQNALADNILEEGKRLLKIEPESKVAEINMSSKIDESSAKDKKPVSVPLPKPREDKKESENEELRALEAHILSLQKAAASEFELSGSENPSILHSYIAFMPSSQAYKEVLKFKKRNRYLEFLVQVTQKGFSEGLTDEVQNWCDDGLQWINKRNETFIGPRAYMDKQPGAVIGIGDDPKKFAAAMVEYGKKKQETGAAEKSQLANKKAPAQPVRKTKYKPLNVHSGMNEVMRQRQEEMELLALEKLTSLFLDTYRAYIKSKKFRNICAEELPWRSQLNLTKGLSHFNSLLVKLEKREKILGQTNSVLYRSDFLDPEWFTLETAGVIIIDREGAQSQAGLDTPISRGKSLVDSSSKKKSFAAAKLKVTGIELAATVVTGAEARSPSPINFIEETPRTYRSDISERNKSITVESLSSIDIAESLRKAFNCFKKAMVLAHRGQHWTLLQNAARSMWDCAQSALLKMYTADQTANEPVMLTMSTLRSVFWQPFYVAADYLLDMMVSLQEAMEKRAARARSKTRSLGQSFESWVGDVKSEYGGASLKFDPLLDDTNILDMRWTCRLVLMTLELLYLEEKWEKLVDIAMRFCALTNNRYAEQVIPLIIQAQRLLEARINEAGGPKPPQPQFQQLQAQIGHVVQFKDYLKSQLKVVTDKSKVAFIYPGSQIDPIGHGTYTKNDALLLSCVPLDIDISLKTFRETLSQSHYTARALQHSRKLLCLYLAGLQNAQESASGGETTRVDFKLAPGQPHPPMPPDKNSWNFSTTEDILVTPIGKSQLGNVISSYEKTIELLNSKHQKSLTAQAMHELGNIYFHARNTKAAFKWWCQALDSILNMNDALHSWRDQLQDEKDISRTLLDRCGLWGCVLAAVLVSNIAQYILTVELGLRIESCLLSGYLFKALFRASLPHPVSDRDYAMYNVGQGCEVEQLVPGIDFMSDRFRCDGRQLVAALKYVTEELSRSQHNLFVLPLLTLYQYFTTYICRDLQRSVDCRILRLQVLTELKFFSEAILVLQRLLNGERLPQNGGTGFRPIEKQASILKFLTDKLISDPRNSKVIGLVLEMKLTPSLSILFGPHLTCQLSLAHAHLLSTIASTLPVLPQSEEMILYHKMDKHFTKTFKLSTFTTSQSNIKTSQKPEESDATAQQSLIDGSLSNVLEDLKANLLSGAEQIVNTLADIIKMNAEQEKQGLESMSAAELEIVIRCKLEQAYIARQRHHAPLAARRALSALKLIQKAAILQPRKPQPPPPRADRTNTGRPSSMKDTQIKSARKYSEAKLMEPETAKFQYQNLQARSRLDARLWLQCRLDLISSLLLEIRGMGEVKDQSNKSVSDLVDCRQYCVEGIREAEVCGDKESQAHFYFYSAQLNILEGKSLEHTISLIENALELLNQLPQLSTEGKLLLVTSIVLKADLQASTMKKSEFHISTEKILQVYLAAQKIILKEMEDLGEKVEHYFPKGQLDHHSSPISPIQNIYFTHLPTLSQVKLRIGHTLTRIAVHKIKNENAKDSVSLWNDCLGVLQTALELSQTSAWREASSEAEILLLIGRCQRMLVYQDKFQASAAVNTLLDAIKTSYFNDHDLGLIRQAYLEIAMIYLYSSGFISVTDGNILCNKVQKPESVDVSSTIPDKKVKRQQEFDEKSRISSARSDKSENEDSDNRRGAYLALRCACMTSAAQRARNVLVGDSRVTVLISDKADSVPEFFALDLLSSYVLGEKKQVFKNEIEEELSTMIEAQEVKVQETYEEQVNRARVETKDLSWIHLLGYQSILQRLMNTSTCSLFDQKKETRTTGNKNEEETVSEKQPMNPSQNAFGINYNVIRYMLNSGVWSLRLTQLHKCLTTSLRNYASECSSPFPPANLSQIPIAPPEVNSKSKSYYLLPASKDDHQSYPNSISSAVPLPPTSNLNVYKPPDRVSGLGVDMELSVQWFYPSMVEVSPISSTDQVPPETQVLLLHALLKKGSFSLSPDPGIVWLSLQRVTELHDKLVLLVQKAEISLEDIGKETTPSVSQGQAKTKKSQRGKAASPKVSKDEELENLLKECVFDIYQLFTKSPNDEVPQEIPFEVSKANIKALESIFDLSLGMTIKASDLLLWLTSLLRQS</sequence>
<dbReference type="GeneID" id="106073515"/>
<feature type="compositionally biased region" description="Basic and acidic residues" evidence="1">
    <location>
        <begin position="1283"/>
        <end position="1294"/>
    </location>
</feature>
<feature type="region of interest" description="Disordered" evidence="1">
    <location>
        <begin position="2464"/>
        <end position="2493"/>
    </location>
</feature>
<feature type="compositionally biased region" description="Basic and acidic residues" evidence="1">
    <location>
        <begin position="3009"/>
        <end position="3026"/>
    </location>
</feature>
<dbReference type="Pfam" id="PF14858">
    <property type="entry name" value="CFAP54_N"/>
    <property type="match status" value="1"/>
</dbReference>
<gene>
    <name evidence="3" type="primary">LOC106073515</name>
</gene>
<accession>A0A9W3A961</accession>
<dbReference type="OrthoDB" id="2104158at2759"/>
<feature type="compositionally biased region" description="Polar residues" evidence="1">
    <location>
        <begin position="2482"/>
        <end position="2493"/>
    </location>
</feature>
<evidence type="ECO:0000313" key="3">
    <source>
        <dbReference type="RefSeq" id="XP_055883698.1"/>
    </source>
</evidence>
<feature type="region of interest" description="Disordered" evidence="1">
    <location>
        <begin position="3229"/>
        <end position="3254"/>
    </location>
</feature>
<evidence type="ECO:0000256" key="1">
    <source>
        <dbReference type="SAM" id="MobiDB-lite"/>
    </source>
</evidence>
<dbReference type="PANTHER" id="PTHR33487">
    <property type="entry name" value="CILIA- AND FLAGELLA-ASSOCIATED PROTEIN 54"/>
    <property type="match status" value="1"/>
</dbReference>
<dbReference type="RefSeq" id="XP_055883698.1">
    <property type="nucleotide sequence ID" value="XM_056027723.1"/>
</dbReference>
<dbReference type="GO" id="GO:0060271">
    <property type="term" value="P:cilium assembly"/>
    <property type="evidence" value="ECO:0007669"/>
    <property type="project" value="TreeGrafter"/>
</dbReference>
<feature type="region of interest" description="Disordered" evidence="1">
    <location>
        <begin position="1262"/>
        <end position="1294"/>
    </location>
</feature>
<dbReference type="Proteomes" id="UP001165740">
    <property type="component" value="Chromosome 4"/>
</dbReference>
<reference evidence="3" key="1">
    <citation type="submission" date="2025-08" db="UniProtKB">
        <authorList>
            <consortium name="RefSeq"/>
        </authorList>
    </citation>
    <scope>IDENTIFICATION</scope>
</reference>
<dbReference type="PANTHER" id="PTHR33487:SF1">
    <property type="entry name" value="CILIA- AND FLAGELLA-ASSOCIATED PROTEIN 54"/>
    <property type="match status" value="1"/>
</dbReference>
<organism evidence="2 3">
    <name type="scientific">Biomphalaria glabrata</name>
    <name type="common">Bloodfluke planorb</name>
    <name type="synonym">Freshwater snail</name>
    <dbReference type="NCBI Taxonomy" id="6526"/>
    <lineage>
        <taxon>Eukaryota</taxon>
        <taxon>Metazoa</taxon>
        <taxon>Spiralia</taxon>
        <taxon>Lophotrochozoa</taxon>
        <taxon>Mollusca</taxon>
        <taxon>Gastropoda</taxon>
        <taxon>Heterobranchia</taxon>
        <taxon>Euthyneura</taxon>
        <taxon>Panpulmonata</taxon>
        <taxon>Hygrophila</taxon>
        <taxon>Lymnaeoidea</taxon>
        <taxon>Planorbidae</taxon>
        <taxon>Biomphalaria</taxon>
    </lineage>
</organism>
<feature type="compositionally biased region" description="Basic and acidic residues" evidence="1">
    <location>
        <begin position="1265"/>
        <end position="1276"/>
    </location>
</feature>
<protein>
    <submittedName>
        <fullName evidence="3">Cilia- and flagella-associated protein 54-like isoform X1</fullName>
    </submittedName>
</protein>
<dbReference type="InterPro" id="IPR027912">
    <property type="entry name" value="CFAP54"/>
</dbReference>
<feature type="region of interest" description="Disordered" evidence="1">
    <location>
        <begin position="2857"/>
        <end position="2883"/>
    </location>
</feature>
<proteinExistence type="predicted"/>
<dbReference type="OMA" id="FTELNIM"/>